<reference evidence="2" key="1">
    <citation type="journal article" date="2015" name="Nature">
        <title>Complex archaea that bridge the gap between prokaryotes and eukaryotes.</title>
        <authorList>
            <person name="Spang A."/>
            <person name="Saw J.H."/>
            <person name="Jorgensen S.L."/>
            <person name="Zaremba-Niedzwiedzka K."/>
            <person name="Martijn J."/>
            <person name="Lind A.E."/>
            <person name="van Eijk R."/>
            <person name="Schleper C."/>
            <person name="Guy L."/>
            <person name="Ettema T.J."/>
        </authorList>
    </citation>
    <scope>NUCLEOTIDE SEQUENCE</scope>
</reference>
<evidence type="ECO:0008006" key="3">
    <source>
        <dbReference type="Google" id="ProtNLM"/>
    </source>
</evidence>
<sequence>MPTKKDIAVVVLAGRPVTPALMDWLGTFPPENVRPCHPFGSLGGAEMLAVWRNSIVCDFLDNGALPYLMMVDADAWPTSESDGIVHAHGDICGVHAVGRHGHRAHAGDGEVGAHCLRISRRALEAIAACDAFDPNRGWFAFPTINRGTEIANCEDGYFCRLARQAGFHPIKVAPMGHLVPVVVSPGDGPDAVNFHFPAQLMQATASAQRSDESDTGDRPCLPATPAPTQASRTP</sequence>
<organism evidence="2">
    <name type="scientific">marine sediment metagenome</name>
    <dbReference type="NCBI Taxonomy" id="412755"/>
    <lineage>
        <taxon>unclassified sequences</taxon>
        <taxon>metagenomes</taxon>
        <taxon>ecological metagenomes</taxon>
    </lineage>
</organism>
<evidence type="ECO:0000313" key="2">
    <source>
        <dbReference type="EMBL" id="KKO03585.1"/>
    </source>
</evidence>
<dbReference type="EMBL" id="LAZR01000026">
    <property type="protein sequence ID" value="KKO03585.1"/>
    <property type="molecule type" value="Genomic_DNA"/>
</dbReference>
<accession>A0A0F9VHN2</accession>
<evidence type="ECO:0000256" key="1">
    <source>
        <dbReference type="SAM" id="MobiDB-lite"/>
    </source>
</evidence>
<gene>
    <name evidence="2" type="ORF">LCGC14_0095120</name>
</gene>
<comment type="caution">
    <text evidence="2">The sequence shown here is derived from an EMBL/GenBank/DDBJ whole genome shotgun (WGS) entry which is preliminary data.</text>
</comment>
<feature type="region of interest" description="Disordered" evidence="1">
    <location>
        <begin position="203"/>
        <end position="234"/>
    </location>
</feature>
<dbReference type="AlphaFoldDB" id="A0A0F9VHN2"/>
<protein>
    <recommendedName>
        <fullName evidence="3">Glycosyltransferase</fullName>
    </recommendedName>
</protein>
<name>A0A0F9VHN2_9ZZZZ</name>
<proteinExistence type="predicted"/>